<dbReference type="EMBL" id="AJWJ01000124">
    <property type="protein sequence ID" value="KAF2074878.1"/>
    <property type="molecule type" value="Genomic_DNA"/>
</dbReference>
<feature type="region of interest" description="Disordered" evidence="6">
    <location>
        <begin position="325"/>
        <end position="345"/>
    </location>
</feature>
<proteinExistence type="predicted"/>
<evidence type="ECO:0000256" key="6">
    <source>
        <dbReference type="SAM" id="MobiDB-lite"/>
    </source>
</evidence>
<evidence type="ECO:0000256" key="3">
    <source>
        <dbReference type="ARBA" id="ARBA00023125"/>
    </source>
</evidence>
<dbReference type="PROSITE" id="PS51294">
    <property type="entry name" value="HTH_MYB"/>
    <property type="match status" value="1"/>
</dbReference>
<dbReference type="SUPFAM" id="SSF46689">
    <property type="entry name" value="Homeodomain-like"/>
    <property type="match status" value="1"/>
</dbReference>
<evidence type="ECO:0000256" key="1">
    <source>
        <dbReference type="ARBA" id="ARBA00004123"/>
    </source>
</evidence>
<comment type="subcellular location">
    <subcellularLocation>
        <location evidence="1">Nucleus</location>
    </subcellularLocation>
</comment>
<dbReference type="InterPro" id="IPR001005">
    <property type="entry name" value="SANT/Myb"/>
</dbReference>
<keyword evidence="5" id="KW-0539">Nucleus</keyword>
<dbReference type="NCBIfam" id="TIGR01557">
    <property type="entry name" value="myb_SHAQKYF"/>
    <property type="match status" value="1"/>
</dbReference>
<evidence type="ECO:0000259" key="7">
    <source>
        <dbReference type="PROSITE" id="PS50090"/>
    </source>
</evidence>
<evidence type="ECO:0000256" key="4">
    <source>
        <dbReference type="ARBA" id="ARBA00023163"/>
    </source>
</evidence>
<keyword evidence="4" id="KW-0804">Transcription</keyword>
<dbReference type="GO" id="GO:0003677">
    <property type="term" value="F:DNA binding"/>
    <property type="evidence" value="ECO:0007669"/>
    <property type="project" value="UniProtKB-KW"/>
</dbReference>
<feature type="domain" description="Myb-like" evidence="7">
    <location>
        <begin position="21"/>
        <end position="71"/>
    </location>
</feature>
<accession>A0A8J4V0U9</accession>
<dbReference type="Pfam" id="PF24904">
    <property type="entry name" value="RVE6"/>
    <property type="match status" value="1"/>
</dbReference>
<dbReference type="InterPro" id="IPR017884">
    <property type="entry name" value="SANT_dom"/>
</dbReference>
<evidence type="ECO:0000256" key="2">
    <source>
        <dbReference type="ARBA" id="ARBA00023015"/>
    </source>
</evidence>
<dbReference type="PANTHER" id="PTHR12802">
    <property type="entry name" value="SWI/SNF COMPLEX-RELATED"/>
    <property type="match status" value="1"/>
</dbReference>
<dbReference type="FunFam" id="1.10.10.60:FF:000023">
    <property type="entry name" value="protein REVEILLE 6 isoform X1"/>
    <property type="match status" value="1"/>
</dbReference>
<dbReference type="Proteomes" id="UP000695562">
    <property type="component" value="Unassembled WGS sequence"/>
</dbReference>
<dbReference type="GO" id="GO:0005634">
    <property type="term" value="C:nucleus"/>
    <property type="evidence" value="ECO:0007669"/>
    <property type="project" value="UniProtKB-SubCell"/>
</dbReference>
<dbReference type="PANTHER" id="PTHR12802:SF155">
    <property type="entry name" value="DEUBIQUITINASE MYSM1"/>
    <property type="match status" value="1"/>
</dbReference>
<feature type="compositionally biased region" description="Polar residues" evidence="6">
    <location>
        <begin position="1"/>
        <end position="14"/>
    </location>
</feature>
<dbReference type="InterPro" id="IPR009057">
    <property type="entry name" value="Homeodomain-like_sf"/>
</dbReference>
<evidence type="ECO:0000313" key="10">
    <source>
        <dbReference type="EMBL" id="KAF2074878.1"/>
    </source>
</evidence>
<reference evidence="10" key="1">
    <citation type="submission" date="2020-01" db="EMBL/GenBank/DDBJ databases">
        <title>Development of genomics and gene disruption for Polysphondylium violaceum indicates a role for the polyketide synthase stlB in stalk morphogenesis.</title>
        <authorList>
            <person name="Narita B."/>
            <person name="Kawabe Y."/>
            <person name="Kin K."/>
            <person name="Saito T."/>
            <person name="Gibbs R."/>
            <person name="Kuspa A."/>
            <person name="Muzny D."/>
            <person name="Queller D."/>
            <person name="Richards S."/>
            <person name="Strassman J."/>
            <person name="Sucgang R."/>
            <person name="Worley K."/>
            <person name="Schaap P."/>
        </authorList>
    </citation>
    <scope>NUCLEOTIDE SEQUENCE</scope>
    <source>
        <strain evidence="10">QSvi11</strain>
    </source>
</reference>
<organism evidence="10 11">
    <name type="scientific">Polysphondylium violaceum</name>
    <dbReference type="NCBI Taxonomy" id="133409"/>
    <lineage>
        <taxon>Eukaryota</taxon>
        <taxon>Amoebozoa</taxon>
        <taxon>Evosea</taxon>
        <taxon>Eumycetozoa</taxon>
        <taxon>Dictyostelia</taxon>
        <taxon>Dictyosteliales</taxon>
        <taxon>Dictyosteliaceae</taxon>
        <taxon>Polysphondylium</taxon>
    </lineage>
</organism>
<dbReference type="Pfam" id="PF00249">
    <property type="entry name" value="Myb_DNA-binding"/>
    <property type="match status" value="1"/>
</dbReference>
<feature type="domain" description="SANT" evidence="8">
    <location>
        <begin position="24"/>
        <end position="75"/>
    </location>
</feature>
<dbReference type="PROSITE" id="PS51293">
    <property type="entry name" value="SANT"/>
    <property type="match status" value="1"/>
</dbReference>
<evidence type="ECO:0008006" key="12">
    <source>
        <dbReference type="Google" id="ProtNLM"/>
    </source>
</evidence>
<dbReference type="GO" id="GO:0010468">
    <property type="term" value="P:regulation of gene expression"/>
    <property type="evidence" value="ECO:0007669"/>
    <property type="project" value="UniProtKB-ARBA"/>
</dbReference>
<keyword evidence="11" id="KW-1185">Reference proteome</keyword>
<feature type="domain" description="HTH myb-type" evidence="9">
    <location>
        <begin position="21"/>
        <end position="75"/>
    </location>
</feature>
<keyword evidence="2" id="KW-0805">Transcription regulation</keyword>
<evidence type="ECO:0000313" key="11">
    <source>
        <dbReference type="Proteomes" id="UP000695562"/>
    </source>
</evidence>
<dbReference type="InterPro" id="IPR017930">
    <property type="entry name" value="Myb_dom"/>
</dbReference>
<name>A0A8J4V0U9_9MYCE</name>
<dbReference type="CDD" id="cd00167">
    <property type="entry name" value="SANT"/>
    <property type="match status" value="1"/>
</dbReference>
<dbReference type="SMART" id="SM00717">
    <property type="entry name" value="SANT"/>
    <property type="match status" value="1"/>
</dbReference>
<gene>
    <name evidence="10" type="ORF">CYY_003797</name>
</gene>
<dbReference type="OrthoDB" id="118550at2759"/>
<dbReference type="PROSITE" id="PS50090">
    <property type="entry name" value="MYB_LIKE"/>
    <property type="match status" value="1"/>
</dbReference>
<dbReference type="InterPro" id="IPR006447">
    <property type="entry name" value="Myb_dom_plants"/>
</dbReference>
<evidence type="ECO:0000259" key="9">
    <source>
        <dbReference type="PROSITE" id="PS51294"/>
    </source>
</evidence>
<sequence>MNQLVPQQNPNSNPKSRKPYTISKQRENWTEDEHQKFLEALTLFDRDWKKIEGFVGTKTVIQIRSHAQKYFIKVAKNNTGERIPPPRPKRKSIQPYPQKQKHEMGMVMPDISGNPFISSTSFANWMSYRGLMPNSDQSNDLQRQLEQLQQAQQYIQQAVSAAQNPNRGMNVLNTPNFPKIYSFLSNLFEPSSTSYNDTLNEMSQIDRETMQLLMHNLAINLANQQYKDQHITLYEQCRMMKRDEESIDDLNSSSGMVSPRANDFNDNMGGSGNHFDYSNNNNTNNSMNSNNMNMNMNINMNMNMNSNNMNNNNNNNNQYLFNSLQNNNGGNFQQQQQQQQMSQHSNMSHLNSLNNLHMANMNNIPLNVNSQNKYF</sequence>
<dbReference type="Gene3D" id="1.10.10.60">
    <property type="entry name" value="Homeodomain-like"/>
    <property type="match status" value="1"/>
</dbReference>
<evidence type="ECO:0000256" key="5">
    <source>
        <dbReference type="ARBA" id="ARBA00023242"/>
    </source>
</evidence>
<feature type="region of interest" description="Disordered" evidence="6">
    <location>
        <begin position="1"/>
        <end position="20"/>
    </location>
</feature>
<protein>
    <recommendedName>
        <fullName evidence="12">Myb domain-containing protein</fullName>
    </recommendedName>
</protein>
<evidence type="ECO:0000259" key="8">
    <source>
        <dbReference type="PROSITE" id="PS51293"/>
    </source>
</evidence>
<keyword evidence="3" id="KW-0238">DNA-binding</keyword>
<comment type="caution">
    <text evidence="10">The sequence shown here is derived from an EMBL/GenBank/DDBJ whole genome shotgun (WGS) entry which is preliminary data.</text>
</comment>
<dbReference type="AlphaFoldDB" id="A0A8J4V0U9"/>